<evidence type="ECO:0000313" key="2">
    <source>
        <dbReference type="EMBL" id="ETW59806.1"/>
    </source>
</evidence>
<reference evidence="2 3" key="1">
    <citation type="submission" date="2013-02" db="EMBL/GenBank/DDBJ databases">
        <title>The Genome Annotation of Plasmodium falciparum CAMP/Malaysia.</title>
        <authorList>
            <consortium name="The Broad Institute Genome Sequencing Platform"/>
            <consortium name="The Broad Institute Genome Sequencing Center for Infectious Disease"/>
            <person name="Neafsey D."/>
            <person name="Hoffman S."/>
            <person name="Volkman S."/>
            <person name="Rosenthal P."/>
            <person name="Walker B."/>
            <person name="Young S.K."/>
            <person name="Zeng Q."/>
            <person name="Gargeya S."/>
            <person name="Fitzgerald M."/>
            <person name="Haas B."/>
            <person name="Abouelleil A."/>
            <person name="Allen A.W."/>
            <person name="Alvarado L."/>
            <person name="Arachchi H.M."/>
            <person name="Berlin A.M."/>
            <person name="Chapman S.B."/>
            <person name="Gainer-Dewar J."/>
            <person name="Goldberg J."/>
            <person name="Griggs A."/>
            <person name="Gujja S."/>
            <person name="Hansen M."/>
            <person name="Howarth C."/>
            <person name="Imamovic A."/>
            <person name="Ireland A."/>
            <person name="Larimer J."/>
            <person name="McCowan C."/>
            <person name="Murphy C."/>
            <person name="Pearson M."/>
            <person name="Poon T.W."/>
            <person name="Priest M."/>
            <person name="Roberts A."/>
            <person name="Saif S."/>
            <person name="Shea T."/>
            <person name="Sisk P."/>
            <person name="Sykes S."/>
            <person name="Wortman J."/>
            <person name="Nusbaum C."/>
            <person name="Birren B."/>
        </authorList>
    </citation>
    <scope>NUCLEOTIDE SEQUENCE [LARGE SCALE GENOMIC DNA]</scope>
    <source>
        <strain evidence="2 3">CAMP/Malaysia</strain>
    </source>
</reference>
<dbReference type="EMBL" id="KI927541">
    <property type="protein sequence ID" value="ETW59806.1"/>
    <property type="molecule type" value="Genomic_DNA"/>
</dbReference>
<name>A0A024X4V4_PLAFC</name>
<dbReference type="OMA" id="RYDWMSS"/>
<evidence type="ECO:0000256" key="1">
    <source>
        <dbReference type="SAM" id="MobiDB-lite"/>
    </source>
</evidence>
<dbReference type="OrthoDB" id="378345at2759"/>
<feature type="region of interest" description="Disordered" evidence="1">
    <location>
        <begin position="45"/>
        <end position="66"/>
    </location>
</feature>
<feature type="region of interest" description="Disordered" evidence="1">
    <location>
        <begin position="1"/>
        <end position="21"/>
    </location>
</feature>
<evidence type="ECO:0000313" key="3">
    <source>
        <dbReference type="Proteomes" id="UP000030694"/>
    </source>
</evidence>
<organism evidence="2 3">
    <name type="scientific">Plasmodium falciparum (isolate Camp / Malaysia)</name>
    <dbReference type="NCBI Taxonomy" id="5835"/>
    <lineage>
        <taxon>Eukaryota</taxon>
        <taxon>Sar</taxon>
        <taxon>Alveolata</taxon>
        <taxon>Apicomplexa</taxon>
        <taxon>Aconoidasida</taxon>
        <taxon>Haemosporida</taxon>
        <taxon>Plasmodiidae</taxon>
        <taxon>Plasmodium</taxon>
        <taxon>Plasmodium (Laverania)</taxon>
    </lineage>
</organism>
<gene>
    <name evidence="2" type="ORF">PFMC_04268</name>
</gene>
<reference evidence="2 3" key="2">
    <citation type="submission" date="2013-02" db="EMBL/GenBank/DDBJ databases">
        <title>The Genome Sequence of Plasmodium falciparum CAMP/Malaysia.</title>
        <authorList>
            <consortium name="The Broad Institute Genome Sequencing Platform"/>
            <consortium name="The Broad Institute Genome Sequencing Center for Infectious Disease"/>
            <person name="Neafsey D."/>
            <person name="Cheeseman I."/>
            <person name="Volkman S."/>
            <person name="Adams J."/>
            <person name="Walker B."/>
            <person name="Young S.K."/>
            <person name="Zeng Q."/>
            <person name="Gargeya S."/>
            <person name="Fitzgerald M."/>
            <person name="Haas B."/>
            <person name="Abouelleil A."/>
            <person name="Alvarado L."/>
            <person name="Arachchi H.M."/>
            <person name="Berlin A.M."/>
            <person name="Chapman S.B."/>
            <person name="Dewar J."/>
            <person name="Goldberg J."/>
            <person name="Griggs A."/>
            <person name="Gujja S."/>
            <person name="Hansen M."/>
            <person name="Howarth C."/>
            <person name="Imamovic A."/>
            <person name="Larimer J."/>
            <person name="McCowan C."/>
            <person name="Murphy C."/>
            <person name="Neiman D."/>
            <person name="Pearson M."/>
            <person name="Priest M."/>
            <person name="Roberts A."/>
            <person name="Saif S."/>
            <person name="Shea T."/>
            <person name="Sisk P."/>
            <person name="Sykes S."/>
            <person name="Wortman J."/>
            <person name="Nusbaum C."/>
            <person name="Birren B."/>
        </authorList>
    </citation>
    <scope>NUCLEOTIDE SEQUENCE [LARGE SCALE GENOMIC DNA]</scope>
    <source>
        <strain evidence="2 3">CAMP/Malaysia</strain>
    </source>
</reference>
<accession>A0A024X4V4</accession>
<protein>
    <submittedName>
        <fullName evidence="2">Uncharacterized protein</fullName>
    </submittedName>
</protein>
<sequence length="359" mass="42693">MFGKRKLIDSQEPKKKKKWKEELHDDLDDIDLECLKYVEEDVQEDDVDKNTTTNNNNNDDDINDCDNKKSTVYSDLLDEKDKINKDKALNLSDKMELINNISNDNQCVTKKRRYDWMSSDDEDITSDEDEESLIHEDIKEKTTDKIKYDTSNNIKDKISKDLEQDISEYEHINNNKYNNNNNEDKTFIKVESKNNSIHNNNITYDILNDINKFSINPVDIKMQDIEHIITYIYFNNIHFNCSIKNFVEFLENNINNKIIQINSDKLTNHTILYKYDEKNNDTVIINKFTHHGKLFVHVKTYEDVVTLLKLNETLFMGRIIKSIQAYRKNDRFFILQAPSQYKYFINLAVHEKNKRKRKG</sequence>
<dbReference type="Proteomes" id="UP000030694">
    <property type="component" value="Unassembled WGS sequence"/>
</dbReference>
<dbReference type="AlphaFoldDB" id="A0A024X4V4"/>
<proteinExistence type="predicted"/>